<feature type="compositionally biased region" description="Polar residues" evidence="1">
    <location>
        <begin position="74"/>
        <end position="87"/>
    </location>
</feature>
<evidence type="ECO:0000313" key="3">
    <source>
        <dbReference type="Proteomes" id="UP000075763"/>
    </source>
</evidence>
<dbReference type="EMBL" id="LVCN01000032">
    <property type="protein sequence ID" value="KYL33934.1"/>
    <property type="molecule type" value="Genomic_DNA"/>
</dbReference>
<feature type="region of interest" description="Disordered" evidence="1">
    <location>
        <begin position="68"/>
        <end position="95"/>
    </location>
</feature>
<dbReference type="AlphaFoldDB" id="A0ABD4EL58"/>
<name>A0ABD4EL58_9GAMM</name>
<comment type="caution">
    <text evidence="2">The sequence shown here is derived from an EMBL/GenBank/DDBJ whole genome shotgun (WGS) entry which is preliminary data.</text>
</comment>
<evidence type="ECO:0000256" key="1">
    <source>
        <dbReference type="SAM" id="MobiDB-lite"/>
    </source>
</evidence>
<dbReference type="Proteomes" id="UP000075763">
    <property type="component" value="Unassembled WGS sequence"/>
</dbReference>
<organism evidence="2 3">
    <name type="scientific">Pseudoalteromonas tetraodonis</name>
    <dbReference type="NCBI Taxonomy" id="43659"/>
    <lineage>
        <taxon>Bacteria</taxon>
        <taxon>Pseudomonadati</taxon>
        <taxon>Pseudomonadota</taxon>
        <taxon>Gammaproteobacteria</taxon>
        <taxon>Alteromonadales</taxon>
        <taxon>Pseudoalteromonadaceae</taxon>
        <taxon>Pseudoalteromonas</taxon>
    </lineage>
</organism>
<accession>A0ABD4EL58</accession>
<gene>
    <name evidence="2" type="ORF">A2I96_16100</name>
</gene>
<sequence length="95" mass="10376">MAKPRHPTLVKYPTLGNIPTPNATQLKAKPAPVITNTNIVGWRLWLIQPTLIIKDVGWLSGEAAPPDIGGNTRHWGNTRHQATPTSKSSKKAHTL</sequence>
<proteinExistence type="predicted"/>
<protein>
    <submittedName>
        <fullName evidence="2">Uncharacterized protein</fullName>
    </submittedName>
</protein>
<evidence type="ECO:0000313" key="2">
    <source>
        <dbReference type="EMBL" id="KYL33934.1"/>
    </source>
</evidence>
<reference evidence="2 3" key="1">
    <citation type="submission" date="2016-03" db="EMBL/GenBank/DDBJ databases">
        <authorList>
            <person name="Zhang H."/>
            <person name="Liu R."/>
            <person name="Wang M."/>
            <person name="Wang H."/>
            <person name="Wang L."/>
            <person name="Song L."/>
        </authorList>
    </citation>
    <scope>NUCLEOTIDE SEQUENCE [LARGE SCALE GENOMIC DNA]</scope>
    <source>
        <strain evidence="2 3">DSM 16099</strain>
    </source>
</reference>